<protein>
    <recommendedName>
        <fullName evidence="2">glutathione transferase</fullName>
        <ecNumber evidence="2">2.5.1.18</ecNumber>
    </recommendedName>
</protein>
<dbReference type="InterPro" id="IPR004045">
    <property type="entry name" value="Glutathione_S-Trfase_N"/>
</dbReference>
<dbReference type="EC" id="2.5.1.18" evidence="2"/>
<dbReference type="PANTHER" id="PTHR11571">
    <property type="entry name" value="GLUTATHIONE S-TRANSFERASE"/>
    <property type="match status" value="1"/>
</dbReference>
<dbReference type="SUPFAM" id="SSF52833">
    <property type="entry name" value="Thioredoxin-like"/>
    <property type="match status" value="1"/>
</dbReference>
<feature type="domain" description="GST C-terminal" evidence="7">
    <location>
        <begin position="81"/>
        <end position="202"/>
    </location>
</feature>
<dbReference type="InterPro" id="IPR036249">
    <property type="entry name" value="Thioredoxin-like_sf"/>
</dbReference>
<dbReference type="FunFam" id="1.20.1050.10:FF:000030">
    <property type="entry name" value="Glutathione S-transferase S1"/>
    <property type="match status" value="1"/>
</dbReference>
<dbReference type="Pfam" id="PF02798">
    <property type="entry name" value="GST_N"/>
    <property type="match status" value="1"/>
</dbReference>
<keyword evidence="3 8" id="KW-0808">Transferase</keyword>
<dbReference type="Gene3D" id="3.40.30.10">
    <property type="entry name" value="Glutaredoxin"/>
    <property type="match status" value="1"/>
</dbReference>
<evidence type="ECO:0000259" key="6">
    <source>
        <dbReference type="PROSITE" id="PS50404"/>
    </source>
</evidence>
<dbReference type="CDD" id="cd03039">
    <property type="entry name" value="GST_N_Sigma_like"/>
    <property type="match status" value="1"/>
</dbReference>
<evidence type="ECO:0000256" key="1">
    <source>
        <dbReference type="ARBA" id="ARBA00011738"/>
    </source>
</evidence>
<dbReference type="GO" id="GO:0004602">
    <property type="term" value="F:glutathione peroxidase activity"/>
    <property type="evidence" value="ECO:0007669"/>
    <property type="project" value="UniProtKB-ARBA"/>
</dbReference>
<evidence type="ECO:0000259" key="7">
    <source>
        <dbReference type="PROSITE" id="PS50405"/>
    </source>
</evidence>
<dbReference type="InterPro" id="IPR004046">
    <property type="entry name" value="GST_C"/>
</dbReference>
<evidence type="ECO:0000313" key="8">
    <source>
        <dbReference type="EMBL" id="KZC09846.1"/>
    </source>
</evidence>
<dbReference type="SFLD" id="SFLDS00019">
    <property type="entry name" value="Glutathione_Transferase_(cytos"/>
    <property type="match status" value="1"/>
</dbReference>
<evidence type="ECO:0000256" key="3">
    <source>
        <dbReference type="ARBA" id="ARBA00022679"/>
    </source>
</evidence>
<sequence>MPIYKLTYFNGTGLAEPIRFLLHQSGIEFEDNRVTPEEWTKLKAGMPLGQLPVLEIDGKIYNQSRAIARLIAKKNNLYSTNDEEAYLIDATVDTIDDLRVAFSQYAFEQNPTTKEKLKETAFAKLPVVLNKLEEQVKKNSGFLVGGKLTWPDLLYTAIAERLSIVVEHDVNEERPELKKLVEKVKALPKIKAYLEKRPKTEW</sequence>
<dbReference type="GO" id="GO:0004364">
    <property type="term" value="F:glutathione transferase activity"/>
    <property type="evidence" value="ECO:0007669"/>
    <property type="project" value="UniProtKB-EC"/>
</dbReference>
<dbReference type="EMBL" id="KQ434878">
    <property type="protein sequence ID" value="KZC09846.1"/>
    <property type="molecule type" value="Genomic_DNA"/>
</dbReference>
<accession>A0A154PD67</accession>
<gene>
    <name evidence="8" type="ORF">WN55_00492</name>
</gene>
<dbReference type="Gene3D" id="1.20.1050.10">
    <property type="match status" value="1"/>
</dbReference>
<dbReference type="Pfam" id="PF14497">
    <property type="entry name" value="GST_C_3"/>
    <property type="match status" value="1"/>
</dbReference>
<evidence type="ECO:0000256" key="5">
    <source>
        <dbReference type="ARBA" id="ARBA00047960"/>
    </source>
</evidence>
<comment type="catalytic activity">
    <reaction evidence="5">
        <text>RX + glutathione = an S-substituted glutathione + a halide anion + H(+)</text>
        <dbReference type="Rhea" id="RHEA:16437"/>
        <dbReference type="ChEBI" id="CHEBI:15378"/>
        <dbReference type="ChEBI" id="CHEBI:16042"/>
        <dbReference type="ChEBI" id="CHEBI:17792"/>
        <dbReference type="ChEBI" id="CHEBI:57925"/>
        <dbReference type="ChEBI" id="CHEBI:90779"/>
        <dbReference type="EC" id="2.5.1.18"/>
    </reaction>
</comment>
<dbReference type="CDD" id="cd03192">
    <property type="entry name" value="GST_C_Sigma_like"/>
    <property type="match status" value="1"/>
</dbReference>
<dbReference type="InterPro" id="IPR050213">
    <property type="entry name" value="GST_superfamily"/>
</dbReference>
<evidence type="ECO:0000256" key="2">
    <source>
        <dbReference type="ARBA" id="ARBA00012452"/>
    </source>
</evidence>
<dbReference type="InterPro" id="IPR036282">
    <property type="entry name" value="Glutathione-S-Trfase_C_sf"/>
</dbReference>
<dbReference type="Proteomes" id="UP000076502">
    <property type="component" value="Unassembled WGS sequence"/>
</dbReference>
<dbReference type="PROSITE" id="PS50404">
    <property type="entry name" value="GST_NTER"/>
    <property type="match status" value="1"/>
</dbReference>
<dbReference type="SUPFAM" id="SSF47616">
    <property type="entry name" value="GST C-terminal domain-like"/>
    <property type="match status" value="1"/>
</dbReference>
<dbReference type="SFLD" id="SFLDG01205">
    <property type="entry name" value="AMPS.1"/>
    <property type="match status" value="1"/>
</dbReference>
<comment type="similarity">
    <text evidence="4">Belongs to the GST superfamily. Sigma family.</text>
</comment>
<dbReference type="OrthoDB" id="414243at2759"/>
<dbReference type="AlphaFoldDB" id="A0A154PD67"/>
<keyword evidence="9" id="KW-1185">Reference proteome</keyword>
<dbReference type="SFLD" id="SFLDG00363">
    <property type="entry name" value="AMPS_(cytGST):_Alpha-__Mu-__Pi"/>
    <property type="match status" value="1"/>
</dbReference>
<proteinExistence type="inferred from homology"/>
<comment type="subunit">
    <text evidence="1">Homodimer.</text>
</comment>
<dbReference type="InterPro" id="IPR040079">
    <property type="entry name" value="Glutathione_S-Trfase"/>
</dbReference>
<feature type="domain" description="GST N-terminal" evidence="6">
    <location>
        <begin position="2"/>
        <end position="79"/>
    </location>
</feature>
<organism evidence="8 9">
    <name type="scientific">Dufourea novaeangliae</name>
    <name type="common">Sweat bee</name>
    <dbReference type="NCBI Taxonomy" id="178035"/>
    <lineage>
        <taxon>Eukaryota</taxon>
        <taxon>Metazoa</taxon>
        <taxon>Ecdysozoa</taxon>
        <taxon>Arthropoda</taxon>
        <taxon>Hexapoda</taxon>
        <taxon>Insecta</taxon>
        <taxon>Pterygota</taxon>
        <taxon>Neoptera</taxon>
        <taxon>Endopterygota</taxon>
        <taxon>Hymenoptera</taxon>
        <taxon>Apocrita</taxon>
        <taxon>Aculeata</taxon>
        <taxon>Apoidea</taxon>
        <taxon>Anthophila</taxon>
        <taxon>Halictidae</taxon>
        <taxon>Rophitinae</taxon>
        <taxon>Dufourea</taxon>
    </lineage>
</organism>
<dbReference type="InterPro" id="IPR010987">
    <property type="entry name" value="Glutathione-S-Trfase_C-like"/>
</dbReference>
<evidence type="ECO:0000256" key="4">
    <source>
        <dbReference type="ARBA" id="ARBA00038317"/>
    </source>
</evidence>
<reference evidence="8 9" key="1">
    <citation type="submission" date="2015-07" db="EMBL/GenBank/DDBJ databases">
        <title>The genome of Dufourea novaeangliae.</title>
        <authorList>
            <person name="Pan H."/>
            <person name="Kapheim K."/>
        </authorList>
    </citation>
    <scope>NUCLEOTIDE SEQUENCE [LARGE SCALE GENOMIC DNA]</scope>
    <source>
        <strain evidence="8">0120121106</strain>
        <tissue evidence="8">Whole body</tissue>
    </source>
</reference>
<dbReference type="PROSITE" id="PS50405">
    <property type="entry name" value="GST_CTER"/>
    <property type="match status" value="1"/>
</dbReference>
<dbReference type="STRING" id="178035.A0A154PD67"/>
<evidence type="ECO:0000313" key="9">
    <source>
        <dbReference type="Proteomes" id="UP000076502"/>
    </source>
</evidence>
<name>A0A154PD67_DUFNO</name>
<dbReference type="PANTHER" id="PTHR11571:SF224">
    <property type="entry name" value="HEMATOPOIETIC PROSTAGLANDIN D SYNTHASE"/>
    <property type="match status" value="1"/>
</dbReference>
<dbReference type="OMA" id="YWEKDPA"/>
<dbReference type="GO" id="GO:0006749">
    <property type="term" value="P:glutathione metabolic process"/>
    <property type="evidence" value="ECO:0007669"/>
    <property type="project" value="TreeGrafter"/>
</dbReference>
<dbReference type="FunFam" id="3.40.30.10:FF:000035">
    <property type="entry name" value="hematopoietic prostaglandin D synthase"/>
    <property type="match status" value="1"/>
</dbReference>